<gene>
    <name evidence="2" type="ORF">SAMN05216288_0454</name>
</gene>
<dbReference type="STRING" id="1220495.SAMN05216288_0454"/>
<dbReference type="OrthoDB" id="7031872at2"/>
<name>A0A1M7NS69_9GAMM</name>
<evidence type="ECO:0000256" key="1">
    <source>
        <dbReference type="SAM" id="Phobius"/>
    </source>
</evidence>
<organism evidence="2 3">
    <name type="scientific">Phytopseudomonas punonensis</name>
    <dbReference type="NCBI Taxonomy" id="1220495"/>
    <lineage>
        <taxon>Bacteria</taxon>
        <taxon>Pseudomonadati</taxon>
        <taxon>Pseudomonadota</taxon>
        <taxon>Gammaproteobacteria</taxon>
        <taxon>Pseudomonadales</taxon>
        <taxon>Pseudomonadaceae</taxon>
        <taxon>Phytopseudomonas</taxon>
    </lineage>
</organism>
<proteinExistence type="predicted"/>
<keyword evidence="3" id="KW-1185">Reference proteome</keyword>
<evidence type="ECO:0000313" key="2">
    <source>
        <dbReference type="EMBL" id="SHN06746.1"/>
    </source>
</evidence>
<reference evidence="3" key="1">
    <citation type="submission" date="2016-11" db="EMBL/GenBank/DDBJ databases">
        <authorList>
            <person name="Varghese N."/>
            <person name="Submissions S."/>
        </authorList>
    </citation>
    <scope>NUCLEOTIDE SEQUENCE [LARGE SCALE GENOMIC DNA]</scope>
    <source>
        <strain evidence="3">CECT 8089</strain>
    </source>
</reference>
<keyword evidence="1" id="KW-0812">Transmembrane</keyword>
<evidence type="ECO:0000313" key="3">
    <source>
        <dbReference type="Proteomes" id="UP000184305"/>
    </source>
</evidence>
<dbReference type="Proteomes" id="UP000184305">
    <property type="component" value="Unassembled WGS sequence"/>
</dbReference>
<dbReference type="AlphaFoldDB" id="A0A1M7NS69"/>
<keyword evidence="1" id="KW-0472">Membrane</keyword>
<protein>
    <submittedName>
        <fullName evidence="2">Uncharacterized protein</fullName>
    </submittedName>
</protein>
<accession>A0A1M7NS69</accession>
<keyword evidence="1" id="KW-1133">Transmembrane helix</keyword>
<feature type="transmembrane region" description="Helical" evidence="1">
    <location>
        <begin position="12"/>
        <end position="36"/>
    </location>
</feature>
<sequence length="64" mass="7031">MQINRIRRARWFMALLGEWSIPLVMGIAIGTGLSVWQLSELAQVMDQAFADALGRVVLACGVAE</sequence>
<dbReference type="RefSeq" id="WP_073268617.1">
    <property type="nucleotide sequence ID" value="NZ_FRBQ01000013.1"/>
</dbReference>
<dbReference type="EMBL" id="FRBQ01000013">
    <property type="protein sequence ID" value="SHN06746.1"/>
    <property type="molecule type" value="Genomic_DNA"/>
</dbReference>